<reference evidence="8" key="1">
    <citation type="journal article" date="2014" name="Nucleic Acids Res.">
        <title>The evolutionary dynamics of variant antigen genes in Babesia reveal a history of genomic innovation underlying host-parasite interaction.</title>
        <authorList>
            <person name="Jackson A.P."/>
            <person name="Otto T.D."/>
            <person name="Darby A."/>
            <person name="Ramaprasad A."/>
            <person name="Xia D."/>
            <person name="Echaide I.E."/>
            <person name="Farber M."/>
            <person name="Gahlot S."/>
            <person name="Gamble J."/>
            <person name="Gupta D."/>
            <person name="Gupta Y."/>
            <person name="Jackson L."/>
            <person name="Malandrin L."/>
            <person name="Malas T.B."/>
            <person name="Moussa E."/>
            <person name="Nair M."/>
            <person name="Reid A.J."/>
            <person name="Sanders M."/>
            <person name="Sharma J."/>
            <person name="Tracey A."/>
            <person name="Quail M.A."/>
            <person name="Weir W."/>
            <person name="Wastling J.M."/>
            <person name="Hall N."/>
            <person name="Willadsen P."/>
            <person name="Lingelbach K."/>
            <person name="Shiels B."/>
            <person name="Tait A."/>
            <person name="Berriman M."/>
            <person name="Allred D.R."/>
            <person name="Pain A."/>
        </authorList>
    </citation>
    <scope>NUCLEOTIDE SEQUENCE</scope>
    <source>
        <strain evidence="8">1802A</strain>
    </source>
</reference>
<dbReference type="SMART" id="SM00320">
    <property type="entry name" value="WD40"/>
    <property type="match status" value="5"/>
</dbReference>
<dbReference type="AlphaFoldDB" id="A0AAD9LHX4"/>
<feature type="repeat" description="WD" evidence="6">
    <location>
        <begin position="339"/>
        <end position="365"/>
    </location>
</feature>
<feature type="domain" description="Histone-binding protein RBBP4-like N-terminal" evidence="7">
    <location>
        <begin position="55"/>
        <end position="124"/>
    </location>
</feature>
<keyword evidence="4" id="KW-0156">Chromatin regulator</keyword>
<evidence type="ECO:0000256" key="3">
    <source>
        <dbReference type="ARBA" id="ARBA00022737"/>
    </source>
</evidence>
<dbReference type="InterPro" id="IPR022052">
    <property type="entry name" value="Histone-bd_RBBP4-like_N"/>
</dbReference>
<dbReference type="EMBL" id="JAHBMH010000044">
    <property type="protein sequence ID" value="KAK1936084.1"/>
    <property type="molecule type" value="Genomic_DNA"/>
</dbReference>
<dbReference type="GO" id="GO:0006325">
    <property type="term" value="P:chromatin organization"/>
    <property type="evidence" value="ECO:0007669"/>
    <property type="project" value="UniProtKB-KW"/>
</dbReference>
<dbReference type="PROSITE" id="PS50082">
    <property type="entry name" value="WD_REPEATS_2"/>
    <property type="match status" value="2"/>
</dbReference>
<dbReference type="InterPro" id="IPR036322">
    <property type="entry name" value="WD40_repeat_dom_sf"/>
</dbReference>
<dbReference type="PRINTS" id="PR00320">
    <property type="entry name" value="GPROTEINBRPT"/>
</dbReference>
<comment type="caution">
    <text evidence="8">The sequence shown here is derived from an EMBL/GenBank/DDBJ whole genome shotgun (WGS) entry which is preliminary data.</text>
</comment>
<dbReference type="Pfam" id="PF00400">
    <property type="entry name" value="WD40"/>
    <property type="match status" value="3"/>
</dbReference>
<comment type="subcellular location">
    <subcellularLocation>
        <location evidence="1">Nucleus</location>
    </subcellularLocation>
</comment>
<gene>
    <name evidence="8" type="ORF">X943_001326</name>
</gene>
<proteinExistence type="predicted"/>
<evidence type="ECO:0000256" key="2">
    <source>
        <dbReference type="ARBA" id="ARBA00022574"/>
    </source>
</evidence>
<sequence length="454" mass="50194">MHSVILSGNAQCKIKRKYPFASSATANHVTNITETVRRVELNGDQNAESKEEEYDEYYVWRRNAPFIYDALLVHRLDWPSLVVDFVTDACHRSRSGITAHKVLLGTHTSGNEVDYAIIGEVKLPAISMKENLTTCENFKGFFTYHKTHRLAVMGHPIPTLDIKAKLVHPGEVNRITHCPNRQFTFATQTNFGDILVYDYSRHPSTPKCATKAAPQIVLTNGHASEGYGLNWIDEGKLVSVATDGSVCIWDTNAESATIGDTDKYVDNTKCIGPLNKFHVADAPFNDVQVMPLQKHNFMTVSDDCKARLFDSRQDNSGGGPQITLTGQSELNCLSFNEFNDNFVATGAADGSVCIWDIRNGGKAVLTLTQHTDAITQVEFCGATAGMLASASQDQKVCIWEISMEEKLRFVHAGHRDAVSDISWIKSASFKNGFTLASVAADNSFHCFTPNFLEL</sequence>
<keyword evidence="9" id="KW-1185">Reference proteome</keyword>
<evidence type="ECO:0000313" key="9">
    <source>
        <dbReference type="Proteomes" id="UP001195914"/>
    </source>
</evidence>
<dbReference type="InterPro" id="IPR001680">
    <property type="entry name" value="WD40_rpt"/>
</dbReference>
<dbReference type="InterPro" id="IPR020472">
    <property type="entry name" value="WD40_PAC1"/>
</dbReference>
<dbReference type="Gene3D" id="2.130.10.10">
    <property type="entry name" value="YVTN repeat-like/Quinoprotein amine dehydrogenase"/>
    <property type="match status" value="1"/>
</dbReference>
<organism evidence="8 9">
    <name type="scientific">Babesia divergens</name>
    <dbReference type="NCBI Taxonomy" id="32595"/>
    <lineage>
        <taxon>Eukaryota</taxon>
        <taxon>Sar</taxon>
        <taxon>Alveolata</taxon>
        <taxon>Apicomplexa</taxon>
        <taxon>Aconoidasida</taxon>
        <taxon>Piroplasmida</taxon>
        <taxon>Babesiidae</taxon>
        <taxon>Babesia</taxon>
    </lineage>
</organism>
<dbReference type="SUPFAM" id="SSF50978">
    <property type="entry name" value="WD40 repeat-like"/>
    <property type="match status" value="1"/>
</dbReference>
<dbReference type="InterPro" id="IPR050459">
    <property type="entry name" value="WD_repeat_RBAP46/RBAP48/MSI1"/>
</dbReference>
<evidence type="ECO:0000313" key="8">
    <source>
        <dbReference type="EMBL" id="KAK1936084.1"/>
    </source>
</evidence>
<feature type="repeat" description="WD" evidence="6">
    <location>
        <begin position="367"/>
        <end position="409"/>
    </location>
</feature>
<dbReference type="GO" id="GO:0005634">
    <property type="term" value="C:nucleus"/>
    <property type="evidence" value="ECO:0007669"/>
    <property type="project" value="UniProtKB-SubCell"/>
</dbReference>
<evidence type="ECO:0000256" key="4">
    <source>
        <dbReference type="ARBA" id="ARBA00022853"/>
    </source>
</evidence>
<evidence type="ECO:0000259" key="7">
    <source>
        <dbReference type="Pfam" id="PF12265"/>
    </source>
</evidence>
<reference evidence="8" key="2">
    <citation type="submission" date="2021-05" db="EMBL/GenBank/DDBJ databases">
        <authorList>
            <person name="Pain A."/>
        </authorList>
    </citation>
    <scope>NUCLEOTIDE SEQUENCE</scope>
    <source>
        <strain evidence="8">1802A</strain>
    </source>
</reference>
<dbReference type="Pfam" id="PF12265">
    <property type="entry name" value="CAF1C_H4-bd"/>
    <property type="match status" value="1"/>
</dbReference>
<dbReference type="PANTHER" id="PTHR22850">
    <property type="entry name" value="WD40 REPEAT FAMILY"/>
    <property type="match status" value="1"/>
</dbReference>
<protein>
    <submittedName>
        <fullName evidence="8">Retinoblastoma A associated protein</fullName>
    </submittedName>
</protein>
<accession>A0AAD9LHX4</accession>
<keyword evidence="3" id="KW-0677">Repeat</keyword>
<dbReference type="PROSITE" id="PS00678">
    <property type="entry name" value="WD_REPEATS_1"/>
    <property type="match status" value="2"/>
</dbReference>
<dbReference type="InterPro" id="IPR019775">
    <property type="entry name" value="WD40_repeat_CS"/>
</dbReference>
<keyword evidence="2 6" id="KW-0853">WD repeat</keyword>
<keyword evidence="5" id="KW-0539">Nucleus</keyword>
<dbReference type="Proteomes" id="UP001195914">
    <property type="component" value="Unassembled WGS sequence"/>
</dbReference>
<evidence type="ECO:0000256" key="5">
    <source>
        <dbReference type="ARBA" id="ARBA00023242"/>
    </source>
</evidence>
<evidence type="ECO:0000256" key="1">
    <source>
        <dbReference type="ARBA" id="ARBA00004123"/>
    </source>
</evidence>
<evidence type="ECO:0000256" key="6">
    <source>
        <dbReference type="PROSITE-ProRule" id="PRU00221"/>
    </source>
</evidence>
<dbReference type="InterPro" id="IPR015943">
    <property type="entry name" value="WD40/YVTN_repeat-like_dom_sf"/>
</dbReference>
<name>A0AAD9LHX4_BABDI</name>